<name>A0ACB9KAM1_9ASTR</name>
<proteinExistence type="predicted"/>
<reference evidence="2" key="1">
    <citation type="journal article" date="2022" name="Mol. Ecol. Resour.">
        <title>The genomes of chicory, endive, great burdock and yacon provide insights into Asteraceae palaeo-polyploidization history and plant inulin production.</title>
        <authorList>
            <person name="Fan W."/>
            <person name="Wang S."/>
            <person name="Wang H."/>
            <person name="Wang A."/>
            <person name="Jiang F."/>
            <person name="Liu H."/>
            <person name="Zhao H."/>
            <person name="Xu D."/>
            <person name="Zhang Y."/>
        </authorList>
    </citation>
    <scope>NUCLEOTIDE SEQUENCE [LARGE SCALE GENOMIC DNA]</scope>
    <source>
        <strain evidence="2">cv. Yunnan</strain>
    </source>
</reference>
<organism evidence="1 2">
    <name type="scientific">Smallanthus sonchifolius</name>
    <dbReference type="NCBI Taxonomy" id="185202"/>
    <lineage>
        <taxon>Eukaryota</taxon>
        <taxon>Viridiplantae</taxon>
        <taxon>Streptophyta</taxon>
        <taxon>Embryophyta</taxon>
        <taxon>Tracheophyta</taxon>
        <taxon>Spermatophyta</taxon>
        <taxon>Magnoliopsida</taxon>
        <taxon>eudicotyledons</taxon>
        <taxon>Gunneridae</taxon>
        <taxon>Pentapetalae</taxon>
        <taxon>asterids</taxon>
        <taxon>campanulids</taxon>
        <taxon>Asterales</taxon>
        <taxon>Asteraceae</taxon>
        <taxon>Asteroideae</taxon>
        <taxon>Heliantheae alliance</taxon>
        <taxon>Millerieae</taxon>
        <taxon>Smallanthus</taxon>
    </lineage>
</organism>
<dbReference type="EMBL" id="CM042018">
    <property type="protein sequence ID" value="KAI3829269.1"/>
    <property type="molecule type" value="Genomic_DNA"/>
</dbReference>
<evidence type="ECO:0000313" key="1">
    <source>
        <dbReference type="EMBL" id="KAI3829269.1"/>
    </source>
</evidence>
<dbReference type="Proteomes" id="UP001056120">
    <property type="component" value="Linkage Group LG01"/>
</dbReference>
<reference evidence="1 2" key="2">
    <citation type="journal article" date="2022" name="Mol. Ecol. Resour.">
        <title>The genomes of chicory, endive, great burdock and yacon provide insights into Asteraceae paleo-polyploidization history and plant inulin production.</title>
        <authorList>
            <person name="Fan W."/>
            <person name="Wang S."/>
            <person name="Wang H."/>
            <person name="Wang A."/>
            <person name="Jiang F."/>
            <person name="Liu H."/>
            <person name="Zhao H."/>
            <person name="Xu D."/>
            <person name="Zhang Y."/>
        </authorList>
    </citation>
    <scope>NUCLEOTIDE SEQUENCE [LARGE SCALE GENOMIC DNA]</scope>
    <source>
        <strain evidence="2">cv. Yunnan</strain>
        <tissue evidence="1">Leaves</tissue>
    </source>
</reference>
<gene>
    <name evidence="1" type="ORF">L1987_03388</name>
</gene>
<protein>
    <submittedName>
        <fullName evidence="1">Uncharacterized protein</fullName>
    </submittedName>
</protein>
<accession>A0ACB9KAM1</accession>
<sequence>MHDSHGHGGGGATRRQQWLVLAVTVRRRRDEDDGKGVGQLGLGTSENTIATLMVVHGGEHGRAWEADEVTPDHCGGRAGGRTVVCSGAWMSPGVSWGKLGFAWCGNSTTTT</sequence>
<comment type="caution">
    <text evidence="1">The sequence shown here is derived from an EMBL/GenBank/DDBJ whole genome shotgun (WGS) entry which is preliminary data.</text>
</comment>
<keyword evidence="2" id="KW-1185">Reference proteome</keyword>
<evidence type="ECO:0000313" key="2">
    <source>
        <dbReference type="Proteomes" id="UP001056120"/>
    </source>
</evidence>